<dbReference type="Pfam" id="PF07498">
    <property type="entry name" value="Rho_N"/>
    <property type="match status" value="1"/>
</dbReference>
<evidence type="ECO:0000259" key="2">
    <source>
        <dbReference type="SMART" id="SM00959"/>
    </source>
</evidence>
<evidence type="ECO:0000313" key="4">
    <source>
        <dbReference type="Proteomes" id="UP000265419"/>
    </source>
</evidence>
<feature type="region of interest" description="Disordered" evidence="1">
    <location>
        <begin position="1"/>
        <end position="64"/>
    </location>
</feature>
<dbReference type="SUPFAM" id="SSF68912">
    <property type="entry name" value="Rho N-terminal domain-like"/>
    <property type="match status" value="1"/>
</dbReference>
<dbReference type="GO" id="GO:0006353">
    <property type="term" value="P:DNA-templated transcription termination"/>
    <property type="evidence" value="ECO:0007669"/>
    <property type="project" value="InterPro"/>
</dbReference>
<dbReference type="EMBL" id="QQXK01000037">
    <property type="protein sequence ID" value="RII41097.1"/>
    <property type="molecule type" value="Genomic_DNA"/>
</dbReference>
<feature type="compositionally biased region" description="Basic and acidic residues" evidence="1">
    <location>
        <begin position="1"/>
        <end position="37"/>
    </location>
</feature>
<dbReference type="InterPro" id="IPR036361">
    <property type="entry name" value="SAP_dom_sf"/>
</dbReference>
<dbReference type="InterPro" id="IPR036269">
    <property type="entry name" value="Rho_N_sf"/>
</dbReference>
<accession>A0A399J997</accession>
<dbReference type="InterPro" id="IPR055642">
    <property type="entry name" value="DUF7218"/>
</dbReference>
<keyword evidence="4" id="KW-1185">Reference proteome</keyword>
<feature type="compositionally biased region" description="Low complexity" evidence="1">
    <location>
        <begin position="38"/>
        <end position="53"/>
    </location>
</feature>
<sequence length="96" mass="10566">MVPRGKQESSPDPKRPSLKDPDLYDALRRDGASEAKAARISNAAAREGRAAVGRRGGASENLEERTVPELRRRAKELGLRGYSGLRKAELIDAIRR</sequence>
<comment type="caution">
    <text evidence="3">The sequence shown here is derived from an EMBL/GenBank/DDBJ whole genome shotgun (WGS) entry which is preliminary data.</text>
</comment>
<feature type="domain" description="Rho termination factor-like N-terminal" evidence="2">
    <location>
        <begin position="61"/>
        <end position="96"/>
    </location>
</feature>
<protein>
    <submittedName>
        <fullName evidence="3">Rho termination factor</fullName>
    </submittedName>
</protein>
<dbReference type="Proteomes" id="UP000265419">
    <property type="component" value="Unassembled WGS sequence"/>
</dbReference>
<dbReference type="RefSeq" id="WP_119425832.1">
    <property type="nucleotide sequence ID" value="NZ_QQXK01000037.1"/>
</dbReference>
<dbReference type="SMART" id="SM00959">
    <property type="entry name" value="Rho_N"/>
    <property type="match status" value="1"/>
</dbReference>
<gene>
    <name evidence="3" type="ORF">DWB68_14485</name>
</gene>
<evidence type="ECO:0000313" key="3">
    <source>
        <dbReference type="EMBL" id="RII41097.1"/>
    </source>
</evidence>
<organism evidence="3 4">
    <name type="scientific">Galactobacter valiniphilus</name>
    <dbReference type="NCBI Taxonomy" id="2676122"/>
    <lineage>
        <taxon>Bacteria</taxon>
        <taxon>Bacillati</taxon>
        <taxon>Actinomycetota</taxon>
        <taxon>Actinomycetes</taxon>
        <taxon>Micrococcales</taxon>
        <taxon>Micrococcaceae</taxon>
        <taxon>Galactobacter</taxon>
    </lineage>
</organism>
<dbReference type="AlphaFoldDB" id="A0A399J997"/>
<evidence type="ECO:0000256" key="1">
    <source>
        <dbReference type="SAM" id="MobiDB-lite"/>
    </source>
</evidence>
<reference evidence="3 4" key="1">
    <citation type="submission" date="2018-07" db="EMBL/GenBank/DDBJ databases">
        <title>Arthrobacter sp. nov., isolated from raw cow's milk with high bacterial count.</title>
        <authorList>
            <person name="Hahne J."/>
            <person name="Isele D."/>
            <person name="Lipski A."/>
        </authorList>
    </citation>
    <scope>NUCLEOTIDE SEQUENCE [LARGE SCALE GENOMIC DNA]</scope>
    <source>
        <strain evidence="3 4">JZ R-35</strain>
    </source>
</reference>
<dbReference type="InterPro" id="IPR011112">
    <property type="entry name" value="Rho-like_N"/>
</dbReference>
<dbReference type="Pfam" id="PF23855">
    <property type="entry name" value="DUF7218"/>
    <property type="match status" value="1"/>
</dbReference>
<name>A0A399J997_9MICC</name>
<dbReference type="Gene3D" id="1.10.720.30">
    <property type="entry name" value="SAP domain"/>
    <property type="match status" value="1"/>
</dbReference>
<proteinExistence type="predicted"/>